<dbReference type="GO" id="GO:0006120">
    <property type="term" value="P:mitochondrial electron transport, NADH to ubiquinone"/>
    <property type="evidence" value="ECO:0007669"/>
    <property type="project" value="TreeGrafter"/>
</dbReference>
<dbReference type="FunFam" id="1.10.10.1590:FF:000001">
    <property type="entry name" value="NADH-quinone oxidoreductase subunit E"/>
    <property type="match status" value="1"/>
</dbReference>
<gene>
    <name evidence="7" type="ORF">BLA29_011192</name>
</gene>
<dbReference type="GO" id="GO:0005739">
    <property type="term" value="C:mitochondrion"/>
    <property type="evidence" value="ECO:0007669"/>
    <property type="project" value="GOC"/>
</dbReference>
<dbReference type="SUPFAM" id="SSF52833">
    <property type="entry name" value="Thioredoxin-like"/>
    <property type="match status" value="1"/>
</dbReference>
<keyword evidence="5" id="KW-0411">Iron-sulfur</keyword>
<evidence type="ECO:0000256" key="1">
    <source>
        <dbReference type="ARBA" id="ARBA00010643"/>
    </source>
</evidence>
<evidence type="ECO:0000256" key="3">
    <source>
        <dbReference type="ARBA" id="ARBA00022723"/>
    </source>
</evidence>
<dbReference type="OrthoDB" id="10254187at2759"/>
<keyword evidence="4" id="KW-0408">Iron</keyword>
<dbReference type="GO" id="GO:0046872">
    <property type="term" value="F:metal ion binding"/>
    <property type="evidence" value="ECO:0007669"/>
    <property type="project" value="UniProtKB-KW"/>
</dbReference>
<dbReference type="GO" id="GO:0051537">
    <property type="term" value="F:2 iron, 2 sulfur cluster binding"/>
    <property type="evidence" value="ECO:0007669"/>
    <property type="project" value="UniProtKB-KW"/>
</dbReference>
<evidence type="ECO:0000313" key="8">
    <source>
        <dbReference type="Proteomes" id="UP000194236"/>
    </source>
</evidence>
<reference evidence="7 8" key="1">
    <citation type="submission" date="2017-03" db="EMBL/GenBank/DDBJ databases">
        <title>Genome Survey of Euroglyphus maynei.</title>
        <authorList>
            <person name="Arlian L.G."/>
            <person name="Morgan M.S."/>
            <person name="Rider S.D."/>
        </authorList>
    </citation>
    <scope>NUCLEOTIDE SEQUENCE [LARGE SCALE GENOMIC DNA]</scope>
    <source>
        <strain evidence="7">Arlian Lab</strain>
        <tissue evidence="7">Whole body</tissue>
    </source>
</reference>
<dbReference type="PANTHER" id="PTHR10371:SF3">
    <property type="entry name" value="NADH DEHYDROGENASE [UBIQUINONE] FLAVOPROTEIN 2, MITOCHONDRIAL"/>
    <property type="match status" value="1"/>
</dbReference>
<dbReference type="GO" id="GO:0003954">
    <property type="term" value="F:NADH dehydrogenase activity"/>
    <property type="evidence" value="ECO:0007669"/>
    <property type="project" value="TreeGrafter"/>
</dbReference>
<evidence type="ECO:0000313" key="7">
    <source>
        <dbReference type="EMBL" id="OTF71123.1"/>
    </source>
</evidence>
<comment type="cofactor">
    <cofactor evidence="6">
        <name>[2Fe-2S] cluster</name>
        <dbReference type="ChEBI" id="CHEBI:190135"/>
    </cofactor>
</comment>
<feature type="non-terminal residue" evidence="7">
    <location>
        <position position="149"/>
    </location>
</feature>
<dbReference type="PANTHER" id="PTHR10371">
    <property type="entry name" value="NADH DEHYDROGENASE UBIQUINONE FLAVOPROTEIN 2, MITOCHONDRIAL"/>
    <property type="match status" value="1"/>
</dbReference>
<comment type="caution">
    <text evidence="7">The sequence shown here is derived from an EMBL/GenBank/DDBJ whole genome shotgun (WGS) entry which is preliminary data.</text>
</comment>
<evidence type="ECO:0000256" key="4">
    <source>
        <dbReference type="ARBA" id="ARBA00023004"/>
    </source>
</evidence>
<keyword evidence="8" id="KW-1185">Reference proteome</keyword>
<proteinExistence type="inferred from homology"/>
<evidence type="ECO:0000256" key="2">
    <source>
        <dbReference type="ARBA" id="ARBA00022714"/>
    </source>
</evidence>
<protein>
    <submittedName>
        <fullName evidence="7">Uncharacterized protein</fullName>
    </submittedName>
</protein>
<comment type="similarity">
    <text evidence="1">Belongs to the complex I 24 kDa subunit family.</text>
</comment>
<sequence length="149" mass="17458">MFRKLWKSFASSCCVLKVNRLRWPSTTSISIIVDNQIVFKKKILNKMLIRLQNLWPKIFQTSTLPMVQARRSLSDALFVHRDTDVDAELFEFNDTNKKRAEAILKNYPVEYRCAAAIPLLDLAQRQYGWLPLKAMNYVADYIGMPRMRV</sequence>
<keyword evidence="2" id="KW-0001">2Fe-2S</keyword>
<evidence type="ECO:0000256" key="5">
    <source>
        <dbReference type="ARBA" id="ARBA00023014"/>
    </source>
</evidence>
<organism evidence="7 8">
    <name type="scientific">Euroglyphus maynei</name>
    <name type="common">Mayne's house dust mite</name>
    <dbReference type="NCBI Taxonomy" id="6958"/>
    <lineage>
        <taxon>Eukaryota</taxon>
        <taxon>Metazoa</taxon>
        <taxon>Ecdysozoa</taxon>
        <taxon>Arthropoda</taxon>
        <taxon>Chelicerata</taxon>
        <taxon>Arachnida</taxon>
        <taxon>Acari</taxon>
        <taxon>Acariformes</taxon>
        <taxon>Sarcoptiformes</taxon>
        <taxon>Astigmata</taxon>
        <taxon>Psoroptidia</taxon>
        <taxon>Analgoidea</taxon>
        <taxon>Pyroglyphidae</taxon>
        <taxon>Pyroglyphinae</taxon>
        <taxon>Euroglyphus</taxon>
    </lineage>
</organism>
<dbReference type="Proteomes" id="UP000194236">
    <property type="component" value="Unassembled WGS sequence"/>
</dbReference>
<dbReference type="Gene3D" id="1.10.10.1590">
    <property type="entry name" value="NADH-quinone oxidoreductase subunit E"/>
    <property type="match status" value="1"/>
</dbReference>
<evidence type="ECO:0000256" key="6">
    <source>
        <dbReference type="ARBA" id="ARBA00034078"/>
    </source>
</evidence>
<dbReference type="InterPro" id="IPR036249">
    <property type="entry name" value="Thioredoxin-like_sf"/>
</dbReference>
<dbReference type="EMBL" id="MUJZ01062471">
    <property type="protein sequence ID" value="OTF71123.1"/>
    <property type="molecule type" value="Genomic_DNA"/>
</dbReference>
<name>A0A1Y3ATZ3_EURMA</name>
<dbReference type="AlphaFoldDB" id="A0A1Y3ATZ3"/>
<dbReference type="InterPro" id="IPR041921">
    <property type="entry name" value="NuoE_N"/>
</dbReference>
<dbReference type="Pfam" id="PF01257">
    <property type="entry name" value="2Fe-2S_thioredx"/>
    <property type="match status" value="1"/>
</dbReference>
<keyword evidence="3" id="KW-0479">Metal-binding</keyword>
<accession>A0A1Y3ATZ3</accession>